<organism evidence="3 4">
    <name type="scientific">Octopus vulgaris</name>
    <name type="common">Common octopus</name>
    <dbReference type="NCBI Taxonomy" id="6645"/>
    <lineage>
        <taxon>Eukaryota</taxon>
        <taxon>Metazoa</taxon>
        <taxon>Spiralia</taxon>
        <taxon>Lophotrochozoa</taxon>
        <taxon>Mollusca</taxon>
        <taxon>Cephalopoda</taxon>
        <taxon>Coleoidea</taxon>
        <taxon>Octopodiformes</taxon>
        <taxon>Octopoda</taxon>
        <taxon>Incirrata</taxon>
        <taxon>Octopodidae</taxon>
        <taxon>Octopus</taxon>
    </lineage>
</organism>
<feature type="compositionally biased region" description="Low complexity" evidence="1">
    <location>
        <begin position="877"/>
        <end position="888"/>
    </location>
</feature>
<reference evidence="3" key="1">
    <citation type="submission" date="2023-08" db="EMBL/GenBank/DDBJ databases">
        <authorList>
            <person name="Alioto T."/>
            <person name="Alioto T."/>
            <person name="Gomez Garrido J."/>
        </authorList>
    </citation>
    <scope>NUCLEOTIDE SEQUENCE</scope>
</reference>
<feature type="region of interest" description="Disordered" evidence="1">
    <location>
        <begin position="15"/>
        <end position="36"/>
    </location>
</feature>
<keyword evidence="2" id="KW-1133">Transmembrane helix</keyword>
<dbReference type="Proteomes" id="UP001162480">
    <property type="component" value="Chromosome 24"/>
</dbReference>
<dbReference type="InterPro" id="IPR004245">
    <property type="entry name" value="DUF229"/>
</dbReference>
<protein>
    <submittedName>
        <fullName evidence="3">Lymphocyte expansion molecule-like isoform X1</fullName>
    </submittedName>
</protein>
<evidence type="ECO:0000313" key="4">
    <source>
        <dbReference type="Proteomes" id="UP001162480"/>
    </source>
</evidence>
<dbReference type="Pfam" id="PF02995">
    <property type="entry name" value="DUF229"/>
    <property type="match status" value="1"/>
</dbReference>
<dbReference type="InterPro" id="IPR010736">
    <property type="entry name" value="SHIPPO-rpt"/>
</dbReference>
<feature type="compositionally biased region" description="Basic residues" evidence="1">
    <location>
        <begin position="857"/>
        <end position="876"/>
    </location>
</feature>
<evidence type="ECO:0000313" key="3">
    <source>
        <dbReference type="EMBL" id="CAI9740096.1"/>
    </source>
</evidence>
<dbReference type="InterPro" id="IPR017850">
    <property type="entry name" value="Alkaline_phosphatase_core_sf"/>
</dbReference>
<dbReference type="Pfam" id="PF07004">
    <property type="entry name" value="SHIPPO-rpt"/>
    <property type="match status" value="4"/>
</dbReference>
<dbReference type="PANTHER" id="PTHR10974:SF1">
    <property type="entry name" value="FI08016P-RELATED"/>
    <property type="match status" value="1"/>
</dbReference>
<proteinExistence type="predicted"/>
<dbReference type="PANTHER" id="PTHR10974">
    <property type="entry name" value="FI08016P-RELATED"/>
    <property type="match status" value="1"/>
</dbReference>
<evidence type="ECO:0000256" key="2">
    <source>
        <dbReference type="SAM" id="Phobius"/>
    </source>
</evidence>
<keyword evidence="4" id="KW-1185">Reference proteome</keyword>
<sequence length="1558" mass="178367">MRMFDVSGVHPGFKIKGSLSHAGPSDEFYSKTERSRGPGAYNPKDFINILAAKPTSVRGICHSSDIRFKSSTQNIPGPGTYEPGKTLFEDRNKKSYGVVGIIDARIPRKETKFNRNPGPGTYEIKSGIDSLLQKVVGNRGPYELFTGPRTLNLQTTKPKVYPCPGQYEIKSGIDQVLESSKNLQGKFGKCERWIKQMHERIASVTPKDLNIPGPGHYDVSYQDHKSMSRNLPPFASSATRSSQPCPNSVAGTKTVAPDRYDILLWQEKQPVNGHRSVFLSKTKNISGKQEKMLRKRLHNSVNEVPDDVIRHNTSQGVKAAMNNLPYRLFKELVTPFGTLNRCLNLKNTAKNVIRYGAAFLLYSIMLFFWKWNRKLKPTFVTLICIGVLLLLRNLAFDNSIYKSITLQQKKEYQLFSSFYRIRDRFKNPFQRSALRLNDLVVSTIPNKTVQSKNIVCQHPKLDLQSDTNKNAFYDVGSIQCFGSEIFSMENGKLKMDSALLHGDRIKQCTYQAIERIDDNYATYTAPIGGDNVNYPFNIVVQHDFIRVQCFIETKDVVLDSTRHLLSLSSRQKSNVNSEDKLHYKKLVLNANRILRYRDVADQSETTKVSKITKGYKDIRKRPFTDKEVHKGSLLNNGLKFHRNNPQKLGNKMVRSSFKTSDDNFDPMMKYGVKALGQYQNRNKPSLLRSTNQRSKRNNYKKLGSFPSGKVNNLTSGISLKVAFNSSNKSYKNNHIASMKSKFTDKFRHSLNSVFNGALYQDKNGSFLANITAQNVKKIIHQNAHSSLKLPSNINIFNSNSSGKYKRIPKKLTYPSNNLFVQNQQSNHSKGISRFLKTPDVVKSLQIDMKNHYDPRKRSNRIIAKTKQKHLPSKKRSINGVISSSNGSILPKSKPSDSSANHQSLPQSNESEIPQLMLLPTISKLNSLIYPENQIQVKAKPKPKLQEKDVVNVKFLNSSPMKPRSQSHPNIKTVHNQLSSHPMIQILRPKDTFKRYPYTTKSKILPNNLQIVPPKLEKPKRKTEKEKKSHIFHNFDIEDMTDTLYYDNSKETYLNLPPEQYGIYNQLPDIEQFFVQIYPKPEVFQRISDIPQFVHLNTIPLNILIYGLDSLSHLSFQRKLPLSYKHLKDSLGAVIMNGYNIVGDATAAAIIPLLTGRTETELPEVRKNQLTSGFVDDYPLVWNKFRSKGYVTLFAEDCPSLGVFNLRFNGFYNAPTDHYMRPFWQAISESVLDESSINFCLGSKPKHQFTLDYLKDFFQKYNNVSKFAFAFHGELSHNDNNPIQYLDKDLLTFFQSMEKGNYLNNTLLIVMSDHGARYGSVRNTVQGKLEERLPFMSFVFPKWFQLKYSYFMKNLRGNQERLVTPFDVHETMLDILDSTRMFEPVDYSTRGLSLLQPIPLNRTCKSAGIAMHWCSCLSRYPVDPSTQLVHSSMQKVMSYIRTLLLPVKHLCGQLSLKKIFSVYLVSPNEKVLKFISSKDPDNRIANFSRQTLLDTINYQLTFETKPNNGLYEASVKVNLENQNFQVFPEISRLNKYGDEPNCISEKFPDLRKYCYCKNV</sequence>
<name>A0AA36BUQ1_OCTVU</name>
<dbReference type="EMBL" id="OX597837">
    <property type="protein sequence ID" value="CAI9740096.1"/>
    <property type="molecule type" value="Genomic_DNA"/>
</dbReference>
<dbReference type="FunFam" id="3.40.720.10:FF:000017">
    <property type="entry name" value="Predicted protein"/>
    <property type="match status" value="1"/>
</dbReference>
<keyword evidence="2" id="KW-0812">Transmembrane</keyword>
<dbReference type="SUPFAM" id="SSF53649">
    <property type="entry name" value="Alkaline phosphatase-like"/>
    <property type="match status" value="1"/>
</dbReference>
<evidence type="ECO:0000256" key="1">
    <source>
        <dbReference type="SAM" id="MobiDB-lite"/>
    </source>
</evidence>
<dbReference type="Gene3D" id="3.40.720.10">
    <property type="entry name" value="Alkaline Phosphatase, subunit A"/>
    <property type="match status" value="1"/>
</dbReference>
<feature type="region of interest" description="Disordered" evidence="1">
    <location>
        <begin position="849"/>
        <end position="911"/>
    </location>
</feature>
<dbReference type="GO" id="GO:0005615">
    <property type="term" value="C:extracellular space"/>
    <property type="evidence" value="ECO:0007669"/>
    <property type="project" value="TreeGrafter"/>
</dbReference>
<gene>
    <name evidence="3" type="ORF">OCTVUL_1B010218</name>
</gene>
<accession>A0AA36BUQ1</accession>
<feature type="transmembrane region" description="Helical" evidence="2">
    <location>
        <begin position="352"/>
        <end position="371"/>
    </location>
</feature>
<keyword evidence="2" id="KW-0472">Membrane</keyword>
<feature type="transmembrane region" description="Helical" evidence="2">
    <location>
        <begin position="378"/>
        <end position="396"/>
    </location>
</feature>
<dbReference type="CDD" id="cd16021">
    <property type="entry name" value="ALP_like"/>
    <property type="match status" value="1"/>
</dbReference>
<feature type="compositionally biased region" description="Polar residues" evidence="1">
    <location>
        <begin position="895"/>
        <end position="911"/>
    </location>
</feature>